<name>B9RAY7_RICCO</name>
<dbReference type="eggNOG" id="KOG1386">
    <property type="taxonomic scope" value="Eukaryota"/>
</dbReference>
<dbReference type="GO" id="GO:0016020">
    <property type="term" value="C:membrane"/>
    <property type="evidence" value="ECO:0000318"/>
    <property type="project" value="GO_Central"/>
</dbReference>
<dbReference type="EMBL" id="EQ973773">
    <property type="protein sequence ID" value="EEF51964.1"/>
    <property type="molecule type" value="Genomic_DNA"/>
</dbReference>
<evidence type="ECO:0000256" key="3">
    <source>
        <dbReference type="PIRSR" id="PIRSR600407-1"/>
    </source>
</evidence>
<organism evidence="4 5">
    <name type="scientific">Ricinus communis</name>
    <name type="common">Castor bean</name>
    <dbReference type="NCBI Taxonomy" id="3988"/>
    <lineage>
        <taxon>Eukaryota</taxon>
        <taxon>Viridiplantae</taxon>
        <taxon>Streptophyta</taxon>
        <taxon>Embryophyta</taxon>
        <taxon>Tracheophyta</taxon>
        <taxon>Spermatophyta</taxon>
        <taxon>Magnoliopsida</taxon>
        <taxon>eudicotyledons</taxon>
        <taxon>Gunneridae</taxon>
        <taxon>Pentapetalae</taxon>
        <taxon>rosids</taxon>
        <taxon>fabids</taxon>
        <taxon>Malpighiales</taxon>
        <taxon>Euphorbiaceae</taxon>
        <taxon>Acalyphoideae</taxon>
        <taxon>Acalypheae</taxon>
        <taxon>Ricinus</taxon>
    </lineage>
</organism>
<dbReference type="GO" id="GO:0017110">
    <property type="term" value="F:nucleoside diphosphate phosphatase activity"/>
    <property type="evidence" value="ECO:0000318"/>
    <property type="project" value="GO_Central"/>
</dbReference>
<dbReference type="AlphaFoldDB" id="B9RAY7"/>
<keyword evidence="5" id="KW-1185">Reference proteome</keyword>
<dbReference type="PANTHER" id="PTHR11782">
    <property type="entry name" value="ADENOSINE/GUANOSINE DIPHOSPHATASE"/>
    <property type="match status" value="1"/>
</dbReference>
<gene>
    <name evidence="4" type="ORF">RCOM_1509900</name>
</gene>
<sequence length="440" mass="49326">MQLILTLFSTNSCKYHCLQTEPGLDKFVGNATGNSGCLLEDLETLLFFVLVTAGLRRLPLEDTRQVLNDVEEVLKEHSFVHRRSWIRVLSGKEEAYYGWVALNYRMGHLRNPSQGSTLGLIDLGDSSLQVVVEGNDGARDETNLIRKKIGSVEHHILAYSLSSFGLNGAFDRTVAMLSQLQPNKGNADERYTLRHPCLGLKFEQNFTCYACDGLNITYKKNLNNRKHKTKDIYLVGEADWEHCIEVARAAAMNSSRLDGLQPTVHTNCKSSLSSYNGNRIFNLTAATNPTSRFHALSGFFAVYNMLNLAPQANMTSIWEKREQLCSTSWGDLSNISGNQNSFAHYCFQVPYMASLIKDALCLGDFEIIFDPGDIFWTLGAALIEGEYLWLSISRTNISSSGKKVKLICPCWERRPQPLGHLCPLTSIQNGVQTNVRSQLY</sequence>
<dbReference type="Pfam" id="PF01150">
    <property type="entry name" value="GDA1_CD39"/>
    <property type="match status" value="1"/>
</dbReference>
<dbReference type="GO" id="GO:0004050">
    <property type="term" value="F:apyrase activity"/>
    <property type="evidence" value="ECO:0007669"/>
    <property type="project" value="UniProtKB-EC"/>
</dbReference>
<dbReference type="InterPro" id="IPR000407">
    <property type="entry name" value="GDA1_CD39_NTPase"/>
</dbReference>
<proteinExistence type="inferred from homology"/>
<keyword evidence="2 4" id="KW-0378">Hydrolase</keyword>
<dbReference type="PANTHER" id="PTHR11782:SF92">
    <property type="entry name" value="APYRASE 7"/>
    <property type="match status" value="1"/>
</dbReference>
<dbReference type="Proteomes" id="UP000008311">
    <property type="component" value="Unassembled WGS sequence"/>
</dbReference>
<evidence type="ECO:0000313" key="4">
    <source>
        <dbReference type="EMBL" id="EEF51964.1"/>
    </source>
</evidence>
<dbReference type="GO" id="GO:0009134">
    <property type="term" value="P:nucleoside diphosphate catabolic process"/>
    <property type="evidence" value="ECO:0000318"/>
    <property type="project" value="GO_Central"/>
</dbReference>
<feature type="active site" description="Proton acceptor" evidence="3">
    <location>
        <position position="94"/>
    </location>
</feature>
<dbReference type="EC" id="3.6.1.5" evidence="4"/>
<evidence type="ECO:0000313" key="5">
    <source>
        <dbReference type="Proteomes" id="UP000008311"/>
    </source>
</evidence>
<reference evidence="5" key="1">
    <citation type="journal article" date="2010" name="Nat. Biotechnol.">
        <title>Draft genome sequence of the oilseed species Ricinus communis.</title>
        <authorList>
            <person name="Chan A.P."/>
            <person name="Crabtree J."/>
            <person name="Zhao Q."/>
            <person name="Lorenzi H."/>
            <person name="Orvis J."/>
            <person name="Puiu D."/>
            <person name="Melake-Berhan A."/>
            <person name="Jones K.M."/>
            <person name="Redman J."/>
            <person name="Chen G."/>
            <person name="Cahoon E.B."/>
            <person name="Gedil M."/>
            <person name="Stanke M."/>
            <person name="Haas B.J."/>
            <person name="Wortman J.R."/>
            <person name="Fraser-Liggett C.M."/>
            <person name="Ravel J."/>
            <person name="Rabinowicz P.D."/>
        </authorList>
    </citation>
    <scope>NUCLEOTIDE SEQUENCE [LARGE SCALE GENOMIC DNA]</scope>
    <source>
        <strain evidence="5">cv. Hale</strain>
    </source>
</reference>
<evidence type="ECO:0000256" key="1">
    <source>
        <dbReference type="ARBA" id="ARBA00009283"/>
    </source>
</evidence>
<evidence type="ECO:0000256" key="2">
    <source>
        <dbReference type="ARBA" id="ARBA00022801"/>
    </source>
</evidence>
<dbReference type="Gene3D" id="3.30.420.150">
    <property type="entry name" value="Exopolyphosphatase. Domain 2"/>
    <property type="match status" value="1"/>
</dbReference>
<protein>
    <submittedName>
        <fullName evidence="4">Adenosine diphosphatase, putative</fullName>
        <ecNumber evidence="4">3.6.1.5</ecNumber>
    </submittedName>
</protein>
<dbReference type="InParanoid" id="B9RAY7"/>
<accession>B9RAY7</accession>
<comment type="similarity">
    <text evidence="1">Belongs to the GDA1/CD39 NTPase family.</text>
</comment>